<dbReference type="EMBL" id="ML208262">
    <property type="protein sequence ID" value="TFK75489.1"/>
    <property type="molecule type" value="Genomic_DNA"/>
</dbReference>
<protein>
    <submittedName>
        <fullName evidence="1">Phospholipase C/P1 nuclease</fullName>
    </submittedName>
</protein>
<keyword evidence="2" id="KW-1185">Reference proteome</keyword>
<organism evidence="1 2">
    <name type="scientific">Pluteus cervinus</name>
    <dbReference type="NCBI Taxonomy" id="181527"/>
    <lineage>
        <taxon>Eukaryota</taxon>
        <taxon>Fungi</taxon>
        <taxon>Dikarya</taxon>
        <taxon>Basidiomycota</taxon>
        <taxon>Agaricomycotina</taxon>
        <taxon>Agaricomycetes</taxon>
        <taxon>Agaricomycetidae</taxon>
        <taxon>Agaricales</taxon>
        <taxon>Pluteineae</taxon>
        <taxon>Pluteaceae</taxon>
        <taxon>Pluteus</taxon>
    </lineage>
</organism>
<sequence length="409" mass="45934">MRDLKSILIGVAIPLAAIPSASAWGFVGHEVVATIAQIHLHPSVFPNMCTALNFTSTDPDVPLCHLAPPATWADRARFKMRWSAPMHYIGAVGDYPRQTCQFPGDHGWVGRKGYNVLEAIRNVTTLLEDWTADSVPSFTDDDTANEAIKFLIHFLGDMHMPLHLTDRDRGGNSDKVMFGNKESNLHSVWDSLLINKAVRVTPRNYSRPLPIPQIEFNLRGTIYDSYVRRIMWEGIMGQWKDEVESWLTCPPPSPAKDLDWSWGQSILSVWNQLSGKEGISIDTDDETICPYHWAKPVHALNCEIVWPAALDEPPYTHARLSDDTDDCHDHDDFALLEDDFASKPRTPKPHPKYLQLDTPEYAGAVEKEFVIEKLLAQGGIRLAGVLNYLFASVEGQSDIRASKLRIVTV</sequence>
<accession>A0ACD3BBU5</accession>
<evidence type="ECO:0000313" key="2">
    <source>
        <dbReference type="Proteomes" id="UP000308600"/>
    </source>
</evidence>
<dbReference type="Proteomes" id="UP000308600">
    <property type="component" value="Unassembled WGS sequence"/>
</dbReference>
<gene>
    <name evidence="1" type="ORF">BDN72DRAFT_440920</name>
</gene>
<proteinExistence type="predicted"/>
<evidence type="ECO:0000313" key="1">
    <source>
        <dbReference type="EMBL" id="TFK75489.1"/>
    </source>
</evidence>
<name>A0ACD3BBU5_9AGAR</name>
<reference evidence="1 2" key="1">
    <citation type="journal article" date="2019" name="Nat. Ecol. Evol.">
        <title>Megaphylogeny resolves global patterns of mushroom evolution.</title>
        <authorList>
            <person name="Varga T."/>
            <person name="Krizsan K."/>
            <person name="Foldi C."/>
            <person name="Dima B."/>
            <person name="Sanchez-Garcia M."/>
            <person name="Sanchez-Ramirez S."/>
            <person name="Szollosi G.J."/>
            <person name="Szarkandi J.G."/>
            <person name="Papp V."/>
            <person name="Albert L."/>
            <person name="Andreopoulos W."/>
            <person name="Angelini C."/>
            <person name="Antonin V."/>
            <person name="Barry K.W."/>
            <person name="Bougher N.L."/>
            <person name="Buchanan P."/>
            <person name="Buyck B."/>
            <person name="Bense V."/>
            <person name="Catcheside P."/>
            <person name="Chovatia M."/>
            <person name="Cooper J."/>
            <person name="Damon W."/>
            <person name="Desjardin D."/>
            <person name="Finy P."/>
            <person name="Geml J."/>
            <person name="Haridas S."/>
            <person name="Hughes K."/>
            <person name="Justo A."/>
            <person name="Karasinski D."/>
            <person name="Kautmanova I."/>
            <person name="Kiss B."/>
            <person name="Kocsube S."/>
            <person name="Kotiranta H."/>
            <person name="LaButti K.M."/>
            <person name="Lechner B.E."/>
            <person name="Liimatainen K."/>
            <person name="Lipzen A."/>
            <person name="Lukacs Z."/>
            <person name="Mihaltcheva S."/>
            <person name="Morgado L.N."/>
            <person name="Niskanen T."/>
            <person name="Noordeloos M.E."/>
            <person name="Ohm R.A."/>
            <person name="Ortiz-Santana B."/>
            <person name="Ovrebo C."/>
            <person name="Racz N."/>
            <person name="Riley R."/>
            <person name="Savchenko A."/>
            <person name="Shiryaev A."/>
            <person name="Soop K."/>
            <person name="Spirin V."/>
            <person name="Szebenyi C."/>
            <person name="Tomsovsky M."/>
            <person name="Tulloss R.E."/>
            <person name="Uehling J."/>
            <person name="Grigoriev I.V."/>
            <person name="Vagvolgyi C."/>
            <person name="Papp T."/>
            <person name="Martin F.M."/>
            <person name="Miettinen O."/>
            <person name="Hibbett D.S."/>
            <person name="Nagy L.G."/>
        </authorList>
    </citation>
    <scope>NUCLEOTIDE SEQUENCE [LARGE SCALE GENOMIC DNA]</scope>
    <source>
        <strain evidence="1 2">NL-1719</strain>
    </source>
</reference>